<proteinExistence type="predicted"/>
<reference evidence="2" key="1">
    <citation type="submission" date="2014-01" db="EMBL/GenBank/DDBJ databases">
        <title>The genome of the white-rot fungus Pycnoporus cinnabarinus: a basidiomycete model with a versatile arsenal for lignocellulosic biomass breakdown.</title>
        <authorList>
            <person name="Levasseur A."/>
            <person name="Lomascolo A."/>
            <person name="Ruiz-Duenas F.J."/>
            <person name="Uzan E."/>
            <person name="Piumi F."/>
            <person name="Kues U."/>
            <person name="Ram A.F.J."/>
            <person name="Murat C."/>
            <person name="Haon M."/>
            <person name="Benoit I."/>
            <person name="Arfi Y."/>
            <person name="Chevret D."/>
            <person name="Drula E."/>
            <person name="Kwon M.J."/>
            <person name="Gouret P."/>
            <person name="Lesage-Meessen L."/>
            <person name="Lombard V."/>
            <person name="Mariette J."/>
            <person name="Noirot C."/>
            <person name="Park J."/>
            <person name="Patyshakuliyeva A."/>
            <person name="Wieneger R.A.B."/>
            <person name="Wosten H.A.B."/>
            <person name="Martin F."/>
            <person name="Coutinho P.M."/>
            <person name="de Vries R."/>
            <person name="Martinez A.T."/>
            <person name="Klopp C."/>
            <person name="Pontarotti P."/>
            <person name="Henrissat B."/>
            <person name="Record E."/>
        </authorList>
    </citation>
    <scope>NUCLEOTIDE SEQUENCE [LARGE SCALE GENOMIC DNA]</scope>
    <source>
        <strain evidence="2">BRFM137</strain>
    </source>
</reference>
<dbReference type="EMBL" id="CCBP010000011">
    <property type="protein sequence ID" value="CDO68336.1"/>
    <property type="molecule type" value="Genomic_DNA"/>
</dbReference>
<gene>
    <name evidence="2" type="ORF">BN946_scf184799.g63</name>
</gene>
<feature type="domain" description="F-box" evidence="1">
    <location>
        <begin position="11"/>
        <end position="61"/>
    </location>
</feature>
<dbReference type="PROSITE" id="PS50181">
    <property type="entry name" value="FBOX"/>
    <property type="match status" value="1"/>
</dbReference>
<dbReference type="OrthoDB" id="2322499at2759"/>
<comment type="caution">
    <text evidence="2">The sequence shown here is derived from an EMBL/GenBank/DDBJ whole genome shotgun (WGS) entry which is preliminary data.</text>
</comment>
<accession>A0A060S2I0</accession>
<dbReference type="Proteomes" id="UP000029665">
    <property type="component" value="Unassembled WGS sequence"/>
</dbReference>
<dbReference type="STRING" id="5643.A0A060S2I0"/>
<dbReference type="SMART" id="SM00256">
    <property type="entry name" value="FBOX"/>
    <property type="match status" value="1"/>
</dbReference>
<name>A0A060S2I0_PYCCI</name>
<evidence type="ECO:0000313" key="3">
    <source>
        <dbReference type="Proteomes" id="UP000029665"/>
    </source>
</evidence>
<dbReference type="AlphaFoldDB" id="A0A060S2I0"/>
<dbReference type="OMA" id="CAVMEAY"/>
<protein>
    <recommendedName>
        <fullName evidence="1">F-box domain-containing protein</fullName>
    </recommendedName>
</protein>
<evidence type="ECO:0000313" key="2">
    <source>
        <dbReference type="EMBL" id="CDO68336.1"/>
    </source>
</evidence>
<dbReference type="InterPro" id="IPR001810">
    <property type="entry name" value="F-box_dom"/>
</dbReference>
<organism evidence="2 3">
    <name type="scientific">Pycnoporus cinnabarinus</name>
    <name type="common">Cinnabar-red polypore</name>
    <name type="synonym">Trametes cinnabarina</name>
    <dbReference type="NCBI Taxonomy" id="5643"/>
    <lineage>
        <taxon>Eukaryota</taxon>
        <taxon>Fungi</taxon>
        <taxon>Dikarya</taxon>
        <taxon>Basidiomycota</taxon>
        <taxon>Agaricomycotina</taxon>
        <taxon>Agaricomycetes</taxon>
        <taxon>Polyporales</taxon>
        <taxon>Polyporaceae</taxon>
        <taxon>Trametes</taxon>
    </lineage>
</organism>
<dbReference type="SUPFAM" id="SSF81383">
    <property type="entry name" value="F-box domain"/>
    <property type="match status" value="1"/>
</dbReference>
<sequence>MPVFRATKGALLKFLEMPLDVIYMIMESLEARDLLILARTDRKFRTILMDRNKGSPIWRSTIANVEGLPPCPPYMAEPAYINLMFFSNCHIRQATGVEEPFYSWKGRFHKSEVERFREQWDALLEDDEGRKALATSSQSHVNTRRKAWLEFLKSLRKAQNDSLKSCRLTGIKQRLLDAGYDAALKIVSEEELAKQPFAAKGARLTNRSWENIKADAIEFVVGHWEKHVRQENAQVLHPRLAEFFDRFPEWLKHSGWVPNAYTLEVIAQLQPADFLLMPEISIHVYAPVEYYVHNLSPFLGVLDFLVQMWYDKQRNSLTELIRASVPELSTHRNPLSLAISCFSCAKPTCSKTAMHYPAVLNHRCWNKAWDISERNTSYHSIVVEYLQKHGETYPWEIDSVRVHPWMIDRIRAIVRACGLDPLTAYQSAVVSGKRMTCEDCRVDAAYGYEVFDFHRAVRGIVNNSLCVSLSDLYSYRYIMKRHTNTKVDRALG</sequence>
<dbReference type="InterPro" id="IPR036047">
    <property type="entry name" value="F-box-like_dom_sf"/>
</dbReference>
<evidence type="ECO:0000259" key="1">
    <source>
        <dbReference type="PROSITE" id="PS50181"/>
    </source>
</evidence>
<dbReference type="HOGENOM" id="CLU_010790_2_3_1"/>
<keyword evidence="3" id="KW-1185">Reference proteome</keyword>